<evidence type="ECO:0000313" key="2">
    <source>
        <dbReference type="Proteomes" id="UP000318833"/>
    </source>
</evidence>
<dbReference type="AlphaFoldDB" id="A0A554VN24"/>
<keyword evidence="2" id="KW-1185">Reference proteome</keyword>
<dbReference type="Proteomes" id="UP000318833">
    <property type="component" value="Unassembled WGS sequence"/>
</dbReference>
<organism evidence="1 2">
    <name type="scientific">Aquimarina algiphila</name>
    <dbReference type="NCBI Taxonomy" id="2047982"/>
    <lineage>
        <taxon>Bacteria</taxon>
        <taxon>Pseudomonadati</taxon>
        <taxon>Bacteroidota</taxon>
        <taxon>Flavobacteriia</taxon>
        <taxon>Flavobacteriales</taxon>
        <taxon>Flavobacteriaceae</taxon>
        <taxon>Aquimarina</taxon>
    </lineage>
</organism>
<comment type="caution">
    <text evidence="1">The sequence shown here is derived from an EMBL/GenBank/DDBJ whole genome shotgun (WGS) entry which is preliminary data.</text>
</comment>
<protein>
    <submittedName>
        <fullName evidence="1">Type IX secretion system membrane protein PorP/SprF</fullName>
    </submittedName>
</protein>
<accession>A0A554VN24</accession>
<sequence>MKDFKYKYILILLLFTSILGYTQQDPHFSLYRYNMNIITPAYAGSNEHLEAVFSVRSQWIGVQDAPQTFNFNVNSPIGKNVGVGLTIVNDRVFVLDETHVYADFSYKLKIADKLDLYSGIKAGGSFLKIDLNKVGITDDPLFSENVNTFNPNVGVGFYLKGEKYYVTLSAPGILSNDRFEKDGVNPVSASDDQQFFLGGGYTFNLTNDFKLQPSVLTRAVTGVPLTIDMTASAWYKERIELGTNYRIDESVTIFLTTTFIDKALQFGYAYEHTTANTGSFNNGSHEVMLKVSLN</sequence>
<evidence type="ECO:0000313" key="1">
    <source>
        <dbReference type="EMBL" id="TSE09760.1"/>
    </source>
</evidence>
<gene>
    <name evidence="1" type="ORF">FOF46_07030</name>
</gene>
<name>A0A554VN24_9FLAO</name>
<dbReference type="InterPro" id="IPR019861">
    <property type="entry name" value="PorP/SprF_Bacteroidetes"/>
</dbReference>
<dbReference type="OrthoDB" id="1114455at2"/>
<dbReference type="Pfam" id="PF11751">
    <property type="entry name" value="PorP_SprF"/>
    <property type="match status" value="1"/>
</dbReference>
<dbReference type="NCBIfam" id="TIGR03519">
    <property type="entry name" value="T9SS_PorP_fam"/>
    <property type="match status" value="1"/>
</dbReference>
<dbReference type="RefSeq" id="WP_143915958.1">
    <property type="nucleotide sequence ID" value="NZ_CANMIK010000013.1"/>
</dbReference>
<reference evidence="1 2" key="1">
    <citation type="submission" date="2019-07" db="EMBL/GenBank/DDBJ databases">
        <title>The draft genome sequence of Aquimarina algiphila M91.</title>
        <authorList>
            <person name="Meng X."/>
        </authorList>
    </citation>
    <scope>NUCLEOTIDE SEQUENCE [LARGE SCALE GENOMIC DNA]</scope>
    <source>
        <strain evidence="1 2">M91</strain>
    </source>
</reference>
<proteinExistence type="predicted"/>
<dbReference type="EMBL" id="VLNR01000011">
    <property type="protein sequence ID" value="TSE09760.1"/>
    <property type="molecule type" value="Genomic_DNA"/>
</dbReference>